<dbReference type="RefSeq" id="WP_083103456.1">
    <property type="nucleotide sequence ID" value="NZ_CP020569.1"/>
</dbReference>
<keyword evidence="3" id="KW-1185">Reference proteome</keyword>
<sequence length="141" mass="14844">MTRTKKTGMKAWGGRAAVVGALGLASVTLAAVPAFAKGGVDVTAPHTAHVGKTFTVKAYGDDDAAGYLRVCLDSRSAGRAWHRVTCGAVVDTGAEARVTAHVKAAHRGAQQYRAVLYGLNGPHDRHPVRERTSDLVKVDVR</sequence>
<gene>
    <name evidence="2" type="ORF">B1H19_05245</name>
</gene>
<keyword evidence="1" id="KW-0732">Signal</keyword>
<evidence type="ECO:0008006" key="4">
    <source>
        <dbReference type="Google" id="ProtNLM"/>
    </source>
</evidence>
<dbReference type="OrthoDB" id="4284456at2"/>
<name>A0A1V0TL49_9ACTN</name>
<feature type="signal peptide" evidence="1">
    <location>
        <begin position="1"/>
        <end position="36"/>
    </location>
</feature>
<feature type="chain" id="PRO_5012143471" description="Secreted protein" evidence="1">
    <location>
        <begin position="37"/>
        <end position="141"/>
    </location>
</feature>
<dbReference type="KEGG" id="sgv:B1H19_05245"/>
<protein>
    <recommendedName>
        <fullName evidence="4">Secreted protein</fullName>
    </recommendedName>
</protein>
<dbReference type="Proteomes" id="UP000192726">
    <property type="component" value="Chromosome"/>
</dbReference>
<accession>A0A1V0TL49</accession>
<organism evidence="2 3">
    <name type="scientific">Streptomyces gilvosporeus</name>
    <dbReference type="NCBI Taxonomy" id="553510"/>
    <lineage>
        <taxon>Bacteria</taxon>
        <taxon>Bacillati</taxon>
        <taxon>Actinomycetota</taxon>
        <taxon>Actinomycetes</taxon>
        <taxon>Kitasatosporales</taxon>
        <taxon>Streptomycetaceae</taxon>
        <taxon>Streptomyces</taxon>
    </lineage>
</organism>
<evidence type="ECO:0000313" key="3">
    <source>
        <dbReference type="Proteomes" id="UP000192726"/>
    </source>
</evidence>
<dbReference type="EMBL" id="CP020569">
    <property type="protein sequence ID" value="ARF53666.1"/>
    <property type="molecule type" value="Genomic_DNA"/>
</dbReference>
<evidence type="ECO:0000256" key="1">
    <source>
        <dbReference type="SAM" id="SignalP"/>
    </source>
</evidence>
<reference evidence="2 3" key="1">
    <citation type="submission" date="2017-04" db="EMBL/GenBank/DDBJ databases">
        <title>Complete Genome Sequence of Streptomyces gilvosporeus F607, a Capable Producer of Natamycin.</title>
        <authorList>
            <person name="Zong G."/>
            <person name="Zhong C."/>
            <person name="Fu J."/>
            <person name="Qin R."/>
            <person name="Cao G."/>
        </authorList>
    </citation>
    <scope>NUCLEOTIDE SEQUENCE [LARGE SCALE GENOMIC DNA]</scope>
    <source>
        <strain evidence="2 3">F607</strain>
    </source>
</reference>
<proteinExistence type="predicted"/>
<dbReference type="AlphaFoldDB" id="A0A1V0TL49"/>
<evidence type="ECO:0000313" key="2">
    <source>
        <dbReference type="EMBL" id="ARF53666.1"/>
    </source>
</evidence>